<dbReference type="NCBIfam" id="TIGR01414">
    <property type="entry name" value="autotrans_barl"/>
    <property type="match status" value="1"/>
</dbReference>
<dbReference type="PROSITE" id="PS51208">
    <property type="entry name" value="AUTOTRANSPORTER"/>
    <property type="match status" value="1"/>
</dbReference>
<dbReference type="SUPFAM" id="SSF103515">
    <property type="entry name" value="Autotransporter"/>
    <property type="match status" value="1"/>
</dbReference>
<feature type="region of interest" description="Disordered" evidence="1">
    <location>
        <begin position="1"/>
        <end position="22"/>
    </location>
</feature>
<evidence type="ECO:0000259" key="2">
    <source>
        <dbReference type="PROSITE" id="PS51208"/>
    </source>
</evidence>
<dbReference type="GO" id="GO:0019867">
    <property type="term" value="C:outer membrane"/>
    <property type="evidence" value="ECO:0007669"/>
    <property type="project" value="InterPro"/>
</dbReference>
<organism evidence="3 4">
    <name type="scientific">Bartonella vinsonii</name>
    <name type="common">Rochalimaea vinsonii</name>
    <dbReference type="NCBI Taxonomy" id="33047"/>
    <lineage>
        <taxon>Bacteria</taxon>
        <taxon>Pseudomonadati</taxon>
        <taxon>Pseudomonadota</taxon>
        <taxon>Alphaproteobacteria</taxon>
        <taxon>Hyphomicrobiales</taxon>
        <taxon>Bartonellaceae</taxon>
        <taxon>Bartonella</taxon>
    </lineage>
</organism>
<dbReference type="Gene3D" id="2.40.128.130">
    <property type="entry name" value="Autotransporter beta-domain"/>
    <property type="match status" value="1"/>
</dbReference>
<proteinExistence type="predicted"/>
<gene>
    <name evidence="3" type="ORF">NCTC12905_01551</name>
</gene>
<dbReference type="SMART" id="SM00869">
    <property type="entry name" value="Autotransporter"/>
    <property type="match status" value="1"/>
</dbReference>
<dbReference type="Pfam" id="PF03797">
    <property type="entry name" value="Autotransporter"/>
    <property type="match status" value="1"/>
</dbReference>
<feature type="compositionally biased region" description="Polar residues" evidence="1">
    <location>
        <begin position="457"/>
        <end position="471"/>
    </location>
</feature>
<accession>A0A3S5C6U9</accession>
<reference evidence="3 4" key="1">
    <citation type="submission" date="2018-12" db="EMBL/GenBank/DDBJ databases">
        <authorList>
            <consortium name="Pathogen Informatics"/>
        </authorList>
    </citation>
    <scope>NUCLEOTIDE SEQUENCE [LARGE SCALE GENOMIC DNA]</scope>
    <source>
        <strain evidence="3 4">NCTC12905</strain>
    </source>
</reference>
<dbReference type="Proteomes" id="UP000274201">
    <property type="component" value="Chromosome"/>
</dbReference>
<dbReference type="EMBL" id="LR134529">
    <property type="protein sequence ID" value="VEJ45872.1"/>
    <property type="molecule type" value="Genomic_DNA"/>
</dbReference>
<sequence>MQNPTSSARNLGRIASGGMMGPDPYFDEKLKEGLSEIRNSINRQFSGIGLYGSSAHKNELNNGLGDALARIKYDRRDRDLQHMMQANAMIDQYNQNQAGVANNYFQGYNNAVFEKALREELDEVENRINRYFSAIGRYGTPDHRDALRKASSSIYARAIANQYDANFEKVLEKSMDSVRNTIKGSFSENGRYGSGAHRETLERELEDLAANHRLNHYYRNRHNMLQANAAYTNSLQKAMNRVRDEVNSVYYAAGRGGSGAHADAMENGLTNAMVNHYNQYVQDILQANALLGELNKYQLATENNLLQQQSNAYANVLQNAVNLETDNQRRVDTQRAQWVKEDNRAWKELQDKADMLHKAAAVDNALQGQNKALANTIRKEIQKVWDTETATNIEKKAKASVSPLPLIENNLPLNSSQTEGEHSGNEFLPAHTIPQQKEKENTTSSTPKTTPNTSSEAQVNFPSKIETTSKTAGDAEKPSKLADNNKTVALSHTPLNSEEKTKTLTPQMANTLVMPNALFAVGFSDINNHNILLDNMRITMFEPKENEKNGLFFSTYGNILTFSRSVNSPQENVRTNIHYAALQVGFKLITLEDQNTITDFGFLGSYGKLAFIPKDIEGSQKSTFDKWSLTAYGNLQHDSGIYANAFLSYGIFKENISTTLVRNTKNNTKTVNASATVGQKLPLNIEGFILEPQAQLSYQYLMLGILPDTDNFKTNMRNLHQGMLRIGGRLTQNKGHAVSFYSKLYITETFGHKSAIEMGKSFQLLSMGTAVEGGFGAHAHLSHNIALHGDVSYQHKLRKAGLSGMNVSAGMRYCF</sequence>
<feature type="domain" description="Autotransporter" evidence="2">
    <location>
        <begin position="544"/>
        <end position="815"/>
    </location>
</feature>
<feature type="compositionally biased region" description="Polar residues" evidence="1">
    <location>
        <begin position="482"/>
        <end position="496"/>
    </location>
</feature>
<dbReference type="InterPro" id="IPR006315">
    <property type="entry name" value="OM_autotransptr_brl_dom"/>
</dbReference>
<name>A0A3S5C6U9_BARVI</name>
<feature type="compositionally biased region" description="Low complexity" evidence="1">
    <location>
        <begin position="442"/>
        <end position="456"/>
    </location>
</feature>
<dbReference type="InterPro" id="IPR036709">
    <property type="entry name" value="Autotransporte_beta_dom_sf"/>
</dbReference>
<feature type="region of interest" description="Disordered" evidence="1">
    <location>
        <begin position="407"/>
        <end position="500"/>
    </location>
</feature>
<evidence type="ECO:0000256" key="1">
    <source>
        <dbReference type="SAM" id="MobiDB-lite"/>
    </source>
</evidence>
<protein>
    <submittedName>
        <fullName evidence="3">Type V secretory pathway, adhesin AidA</fullName>
    </submittedName>
</protein>
<dbReference type="AlphaFoldDB" id="A0A3S5C6U9"/>
<feature type="compositionally biased region" description="Low complexity" evidence="1">
    <location>
        <begin position="407"/>
        <end position="416"/>
    </location>
</feature>
<evidence type="ECO:0000313" key="3">
    <source>
        <dbReference type="EMBL" id="VEJ45872.1"/>
    </source>
</evidence>
<dbReference type="RefSeq" id="WP_234924837.1">
    <property type="nucleotide sequence ID" value="NZ_LR134529.1"/>
</dbReference>
<evidence type="ECO:0000313" key="4">
    <source>
        <dbReference type="Proteomes" id="UP000274201"/>
    </source>
</evidence>
<dbReference type="InterPro" id="IPR005546">
    <property type="entry name" value="Autotransporte_beta"/>
</dbReference>